<keyword evidence="11" id="KW-1185">Reference proteome</keyword>
<comment type="similarity">
    <text evidence="2">Belongs to the cation diffusion facilitator (CDF) transporter (TC 2.A.4) family.</text>
</comment>
<dbReference type="InterPro" id="IPR050291">
    <property type="entry name" value="CDF_Transporter"/>
</dbReference>
<evidence type="ECO:0000256" key="5">
    <source>
        <dbReference type="ARBA" id="ARBA00022989"/>
    </source>
</evidence>
<dbReference type="AlphaFoldDB" id="A0A5B2VVM3"/>
<feature type="domain" description="Cation efflux protein cytoplasmic" evidence="9">
    <location>
        <begin position="211"/>
        <end position="287"/>
    </location>
</feature>
<dbReference type="InterPro" id="IPR027470">
    <property type="entry name" value="Cation_efflux_CTD"/>
</dbReference>
<keyword evidence="6 7" id="KW-0472">Membrane</keyword>
<dbReference type="SUPFAM" id="SSF161111">
    <property type="entry name" value="Cation efflux protein transmembrane domain-like"/>
    <property type="match status" value="1"/>
</dbReference>
<evidence type="ECO:0000256" key="2">
    <source>
        <dbReference type="ARBA" id="ARBA00008114"/>
    </source>
</evidence>
<comment type="caution">
    <text evidence="10">The sequence shown here is derived from an EMBL/GenBank/DDBJ whole genome shotgun (WGS) entry which is preliminary data.</text>
</comment>
<feature type="transmembrane region" description="Helical" evidence="7">
    <location>
        <begin position="42"/>
        <end position="60"/>
    </location>
</feature>
<organism evidence="10 11">
    <name type="scientific">Chitinophaga agrisoli</name>
    <dbReference type="NCBI Taxonomy" id="2607653"/>
    <lineage>
        <taxon>Bacteria</taxon>
        <taxon>Pseudomonadati</taxon>
        <taxon>Bacteroidota</taxon>
        <taxon>Chitinophagia</taxon>
        <taxon>Chitinophagales</taxon>
        <taxon>Chitinophagaceae</taxon>
        <taxon>Chitinophaga</taxon>
    </lineage>
</organism>
<dbReference type="GO" id="GO:0006882">
    <property type="term" value="P:intracellular zinc ion homeostasis"/>
    <property type="evidence" value="ECO:0007669"/>
    <property type="project" value="TreeGrafter"/>
</dbReference>
<evidence type="ECO:0000256" key="3">
    <source>
        <dbReference type="ARBA" id="ARBA00022448"/>
    </source>
</evidence>
<evidence type="ECO:0000256" key="7">
    <source>
        <dbReference type="SAM" id="Phobius"/>
    </source>
</evidence>
<dbReference type="PANTHER" id="PTHR43840">
    <property type="entry name" value="MITOCHONDRIAL METAL TRANSPORTER 1-RELATED"/>
    <property type="match status" value="1"/>
</dbReference>
<keyword evidence="4 7" id="KW-0812">Transmembrane</keyword>
<gene>
    <name evidence="10" type="ORF">F0L74_07540</name>
</gene>
<evidence type="ECO:0000313" key="10">
    <source>
        <dbReference type="EMBL" id="KAA2242392.1"/>
    </source>
</evidence>
<keyword evidence="3" id="KW-0813">Transport</keyword>
<protein>
    <submittedName>
        <fullName evidence="10">Cation transporter</fullName>
    </submittedName>
</protein>
<dbReference type="GO" id="GO:0015086">
    <property type="term" value="F:cadmium ion transmembrane transporter activity"/>
    <property type="evidence" value="ECO:0007669"/>
    <property type="project" value="TreeGrafter"/>
</dbReference>
<dbReference type="Pfam" id="PF16916">
    <property type="entry name" value="ZT_dimer"/>
    <property type="match status" value="1"/>
</dbReference>
<dbReference type="Proteomes" id="UP000324611">
    <property type="component" value="Unassembled WGS sequence"/>
</dbReference>
<feature type="transmembrane region" description="Helical" evidence="7">
    <location>
        <begin position="113"/>
        <end position="132"/>
    </location>
</feature>
<keyword evidence="5 7" id="KW-1133">Transmembrane helix</keyword>
<feature type="transmembrane region" description="Helical" evidence="7">
    <location>
        <begin position="153"/>
        <end position="172"/>
    </location>
</feature>
<sequence>MLRKEFRIILLSLLVSFLLTAAKFTAYFLTHSVAILSDALESIINVVAGAFACYSIYLAGKPRDENHPYGHGKVEFFSIGFEGAMIFIAGCLILVKAGQYFTGAHPLEDVMQGVWLIGATMLVNLALGVYLVRVGRSLSSITITGNGQHIMTDVYSSLGLIAALVIIHFTGWTWMDPLVSVIMGALILRKGYQMLRRSISGLMDETDMQVVDKVISILSAHRHETWIDVHNMRVQQYGNNYHIDCHITLPYYMELSQAHEQLKAVEVLVDNGFPGSEVEFFIHADPCIPSCCHYCQLLNCPVRKDAFTGKISWTRENVLPNRKHGE</sequence>
<evidence type="ECO:0000256" key="4">
    <source>
        <dbReference type="ARBA" id="ARBA00022692"/>
    </source>
</evidence>
<name>A0A5B2VVM3_9BACT</name>
<evidence type="ECO:0000259" key="9">
    <source>
        <dbReference type="Pfam" id="PF16916"/>
    </source>
</evidence>
<reference evidence="10 11" key="2">
    <citation type="submission" date="2019-09" db="EMBL/GenBank/DDBJ databases">
        <authorList>
            <person name="Jin C."/>
        </authorList>
    </citation>
    <scope>NUCLEOTIDE SEQUENCE [LARGE SCALE GENOMIC DNA]</scope>
    <source>
        <strain evidence="10 11">BN140078</strain>
    </source>
</reference>
<dbReference type="GO" id="GO:0015093">
    <property type="term" value="F:ferrous iron transmembrane transporter activity"/>
    <property type="evidence" value="ECO:0007669"/>
    <property type="project" value="TreeGrafter"/>
</dbReference>
<feature type="domain" description="Cation efflux protein transmembrane" evidence="8">
    <location>
        <begin position="9"/>
        <end position="203"/>
    </location>
</feature>
<accession>A0A5B2VVM3</accession>
<feature type="transmembrane region" description="Helical" evidence="7">
    <location>
        <begin position="81"/>
        <end position="101"/>
    </location>
</feature>
<dbReference type="Gene3D" id="1.20.1510.10">
    <property type="entry name" value="Cation efflux protein transmembrane domain"/>
    <property type="match status" value="1"/>
</dbReference>
<evidence type="ECO:0000259" key="8">
    <source>
        <dbReference type="Pfam" id="PF01545"/>
    </source>
</evidence>
<dbReference type="InterPro" id="IPR036837">
    <property type="entry name" value="Cation_efflux_CTD_sf"/>
</dbReference>
<dbReference type="EMBL" id="VUOC01000002">
    <property type="protein sequence ID" value="KAA2242392.1"/>
    <property type="molecule type" value="Genomic_DNA"/>
</dbReference>
<dbReference type="Pfam" id="PF01545">
    <property type="entry name" value="Cation_efflux"/>
    <property type="match status" value="1"/>
</dbReference>
<reference evidence="10 11" key="1">
    <citation type="submission" date="2019-09" db="EMBL/GenBank/DDBJ databases">
        <title>Chitinophaga ginsengihumi sp. nov., isolated from soil of ginseng rhizosphere.</title>
        <authorList>
            <person name="Lee J."/>
        </authorList>
    </citation>
    <scope>NUCLEOTIDE SEQUENCE [LARGE SCALE GENOMIC DNA]</scope>
    <source>
        <strain evidence="10 11">BN140078</strain>
    </source>
</reference>
<evidence type="ECO:0000313" key="11">
    <source>
        <dbReference type="Proteomes" id="UP000324611"/>
    </source>
</evidence>
<dbReference type="Gene3D" id="3.30.70.1350">
    <property type="entry name" value="Cation efflux protein, cytoplasmic domain"/>
    <property type="match status" value="1"/>
</dbReference>
<dbReference type="InterPro" id="IPR058533">
    <property type="entry name" value="Cation_efflux_TM"/>
</dbReference>
<dbReference type="GO" id="GO:0005886">
    <property type="term" value="C:plasma membrane"/>
    <property type="evidence" value="ECO:0007669"/>
    <property type="project" value="TreeGrafter"/>
</dbReference>
<proteinExistence type="inferred from homology"/>
<comment type="subcellular location">
    <subcellularLocation>
        <location evidence="1">Membrane</location>
        <topology evidence="1">Multi-pass membrane protein</topology>
    </subcellularLocation>
</comment>
<dbReference type="InterPro" id="IPR002524">
    <property type="entry name" value="Cation_efflux"/>
</dbReference>
<dbReference type="NCBIfam" id="TIGR01297">
    <property type="entry name" value="CDF"/>
    <property type="match status" value="1"/>
</dbReference>
<dbReference type="PANTHER" id="PTHR43840:SF15">
    <property type="entry name" value="MITOCHONDRIAL METAL TRANSPORTER 1-RELATED"/>
    <property type="match status" value="1"/>
</dbReference>
<dbReference type="InterPro" id="IPR027469">
    <property type="entry name" value="Cation_efflux_TMD_sf"/>
</dbReference>
<dbReference type="RefSeq" id="WP_149837264.1">
    <property type="nucleotide sequence ID" value="NZ_VUOC01000002.1"/>
</dbReference>
<dbReference type="GO" id="GO:0015341">
    <property type="term" value="F:zinc efflux antiporter activity"/>
    <property type="evidence" value="ECO:0007669"/>
    <property type="project" value="TreeGrafter"/>
</dbReference>
<dbReference type="SUPFAM" id="SSF160240">
    <property type="entry name" value="Cation efflux protein cytoplasmic domain-like"/>
    <property type="match status" value="1"/>
</dbReference>
<evidence type="ECO:0000256" key="6">
    <source>
        <dbReference type="ARBA" id="ARBA00023136"/>
    </source>
</evidence>
<evidence type="ECO:0000256" key="1">
    <source>
        <dbReference type="ARBA" id="ARBA00004141"/>
    </source>
</evidence>